<accession>Q313E7</accession>
<dbReference type="PANTHER" id="PTHR43583:SF1">
    <property type="entry name" value="2-IMINOACETATE SYNTHASE"/>
    <property type="match status" value="1"/>
</dbReference>
<sequence>MQSSFNPAHIKALLNRRTVPDSETEEALDAASAMRGLTLEQTAVLLAAHKAHHLDSIIDLARSTRWALTGNRVFVHVPVRCPGIGTGAGRHSTGASWIDSMTQAVASLAACGHTIVTLHLPDDSVTTRTLLALQNRLAGRCPAGTLPLLRIRARAFTARQAVELAAGGLPRLVHMQLSYHRPTYQTLNTVPHESFDSALLQPHTYMAAGARRITLGIRLASPRPEYEALCLLSQHRSLKNIFGHGARTLHLETTPPADHAGVKNGISVLARITAVLTLAAPECIISVPSTPPEGGEGTLVDMGATFIATETYDHAAAIRHGDMRQRLGGACAMLDTTIRRLLRDYGVIPALCIRCYNGTQADNARMNLVDAGIMHCECAPMILQELTGYLMRHGSAATVEAARGALMREFAALDFSRQEAVRPALRELLGPRF</sequence>
<dbReference type="AlphaFoldDB" id="Q313E7"/>
<proteinExistence type="predicted"/>
<dbReference type="STRING" id="207559.Dde_1148"/>
<dbReference type="RefSeq" id="WP_011367170.1">
    <property type="nucleotide sequence ID" value="NC_007519.1"/>
</dbReference>
<protein>
    <submittedName>
        <fullName evidence="1">Uncharacterized protein</fullName>
    </submittedName>
</protein>
<evidence type="ECO:0000313" key="1">
    <source>
        <dbReference type="EMBL" id="ABB37949.1"/>
    </source>
</evidence>
<dbReference type="Proteomes" id="UP000002710">
    <property type="component" value="Chromosome"/>
</dbReference>
<dbReference type="eggNOG" id="COG0502">
    <property type="taxonomic scope" value="Bacteria"/>
</dbReference>
<reference evidence="1 2" key="1">
    <citation type="journal article" date="2011" name="J. Bacteriol.">
        <title>Complete genome sequence and updated annotation of Desulfovibrio alaskensis G20.</title>
        <authorList>
            <person name="Hauser L.J."/>
            <person name="Land M.L."/>
            <person name="Brown S.D."/>
            <person name="Larimer F."/>
            <person name="Keller K.L."/>
            <person name="Rapp-Giles B.J."/>
            <person name="Price M.N."/>
            <person name="Lin M."/>
            <person name="Bruce D.C."/>
            <person name="Detter J.C."/>
            <person name="Tapia R."/>
            <person name="Han C.S."/>
            <person name="Goodwin L.A."/>
            <person name="Cheng J.F."/>
            <person name="Pitluck S."/>
            <person name="Copeland A."/>
            <person name="Lucas S."/>
            <person name="Nolan M."/>
            <person name="Lapidus A.L."/>
            <person name="Palumbo A.V."/>
            <person name="Wall J.D."/>
        </authorList>
    </citation>
    <scope>NUCLEOTIDE SEQUENCE [LARGE SCALE GENOMIC DNA]</scope>
    <source>
        <strain evidence="2">ATCC BAA 1058 / DSM 17464 / G20</strain>
    </source>
</reference>
<dbReference type="KEGG" id="dde:Dde_1148"/>
<name>Q313E7_OLEA2</name>
<keyword evidence="2" id="KW-1185">Reference proteome</keyword>
<dbReference type="HOGENOM" id="CLU_632705_0_0_7"/>
<dbReference type="PANTHER" id="PTHR43583">
    <property type="entry name" value="2-IMINOACETATE SYNTHASE"/>
    <property type="match status" value="1"/>
</dbReference>
<evidence type="ECO:0000313" key="2">
    <source>
        <dbReference type="Proteomes" id="UP000002710"/>
    </source>
</evidence>
<gene>
    <name evidence="1" type="ordered locus">Dde_1148</name>
</gene>
<dbReference type="EMBL" id="CP000112">
    <property type="protein sequence ID" value="ABB37949.1"/>
    <property type="molecule type" value="Genomic_DNA"/>
</dbReference>
<dbReference type="InterPro" id="IPR034428">
    <property type="entry name" value="ThiH/NoCL/HydG-like"/>
</dbReference>
<organism evidence="1 2">
    <name type="scientific">Oleidesulfovibrio alaskensis (strain ATCC BAA-1058 / DSM 17464 / G20)</name>
    <name type="common">Desulfovibrio alaskensis</name>
    <dbReference type="NCBI Taxonomy" id="207559"/>
    <lineage>
        <taxon>Bacteria</taxon>
        <taxon>Pseudomonadati</taxon>
        <taxon>Thermodesulfobacteriota</taxon>
        <taxon>Desulfovibrionia</taxon>
        <taxon>Desulfovibrionales</taxon>
        <taxon>Desulfovibrionaceae</taxon>
        <taxon>Oleidesulfovibrio</taxon>
    </lineage>
</organism>